<dbReference type="InterPro" id="IPR036271">
    <property type="entry name" value="Tet_transcr_reg_TetR-rel_C_sf"/>
</dbReference>
<accession>A0A233SBK9</accession>
<dbReference type="Pfam" id="PF00440">
    <property type="entry name" value="TetR_N"/>
    <property type="match status" value="1"/>
</dbReference>
<proteinExistence type="predicted"/>
<dbReference type="SUPFAM" id="SSF48498">
    <property type="entry name" value="Tetracyclin repressor-like, C-terminal domain"/>
    <property type="match status" value="1"/>
</dbReference>
<sequence length="184" mass="20456">MKHFYAYGYHGTTVDSVLAASGVPKGSFYHHFGSKEAFGKAVLKLYMQYQLNLLHKWIEQSDLPTPEKLTGYFDEMVDEFIRSGYQRACLAGKFSTEVSATSETFRAQLDSDLRDWRTFLVTALARGQEQGDVRKDRSAEELADALLALMQGAFVIALSSRNEESLRAVSTTIPLLVGTSPAAM</sequence>
<dbReference type="Proteomes" id="UP000215483">
    <property type="component" value="Unassembled WGS sequence"/>
</dbReference>
<gene>
    <name evidence="6" type="ORF">BEK98_25545</name>
</gene>
<protein>
    <submittedName>
        <fullName evidence="6">TetR family transcriptional regulator</fullName>
    </submittedName>
</protein>
<keyword evidence="7" id="KW-1185">Reference proteome</keyword>
<dbReference type="PANTHER" id="PTHR47506">
    <property type="entry name" value="TRANSCRIPTIONAL REGULATORY PROTEIN"/>
    <property type="match status" value="1"/>
</dbReference>
<keyword evidence="3" id="KW-0804">Transcription</keyword>
<dbReference type="PROSITE" id="PS50977">
    <property type="entry name" value="HTH_TETR_2"/>
    <property type="match status" value="1"/>
</dbReference>
<organism evidence="6 7">
    <name type="scientific">Streptomyces diastatochromogenes</name>
    <dbReference type="NCBI Taxonomy" id="42236"/>
    <lineage>
        <taxon>Bacteria</taxon>
        <taxon>Bacillati</taxon>
        <taxon>Actinomycetota</taxon>
        <taxon>Actinomycetes</taxon>
        <taxon>Kitasatosporales</taxon>
        <taxon>Streptomycetaceae</taxon>
        <taxon>Streptomyces</taxon>
    </lineage>
</organism>
<feature type="DNA-binding region" description="H-T-H motif" evidence="4">
    <location>
        <begin position="13"/>
        <end position="32"/>
    </location>
</feature>
<evidence type="ECO:0000256" key="3">
    <source>
        <dbReference type="ARBA" id="ARBA00023163"/>
    </source>
</evidence>
<dbReference type="EMBL" id="MCGQ01000022">
    <property type="protein sequence ID" value="OXY92899.1"/>
    <property type="molecule type" value="Genomic_DNA"/>
</dbReference>
<dbReference type="GO" id="GO:0003677">
    <property type="term" value="F:DNA binding"/>
    <property type="evidence" value="ECO:0007669"/>
    <property type="project" value="UniProtKB-UniRule"/>
</dbReference>
<evidence type="ECO:0000256" key="2">
    <source>
        <dbReference type="ARBA" id="ARBA00023125"/>
    </source>
</evidence>
<evidence type="ECO:0000256" key="1">
    <source>
        <dbReference type="ARBA" id="ARBA00023015"/>
    </source>
</evidence>
<dbReference type="AlphaFoldDB" id="A0A233SBK9"/>
<keyword evidence="2 4" id="KW-0238">DNA-binding</keyword>
<name>A0A233SBK9_STRDA</name>
<dbReference type="PANTHER" id="PTHR47506:SF1">
    <property type="entry name" value="HTH-TYPE TRANSCRIPTIONAL REGULATOR YJDC"/>
    <property type="match status" value="1"/>
</dbReference>
<dbReference type="Gene3D" id="1.10.357.10">
    <property type="entry name" value="Tetracycline Repressor, domain 2"/>
    <property type="match status" value="1"/>
</dbReference>
<evidence type="ECO:0000259" key="5">
    <source>
        <dbReference type="PROSITE" id="PS50977"/>
    </source>
</evidence>
<evidence type="ECO:0000256" key="4">
    <source>
        <dbReference type="PROSITE-ProRule" id="PRU00335"/>
    </source>
</evidence>
<dbReference type="Pfam" id="PF16925">
    <property type="entry name" value="TetR_C_13"/>
    <property type="match status" value="1"/>
</dbReference>
<keyword evidence="1" id="KW-0805">Transcription regulation</keyword>
<dbReference type="InterPro" id="IPR001647">
    <property type="entry name" value="HTH_TetR"/>
</dbReference>
<dbReference type="OrthoDB" id="4541465at2"/>
<evidence type="ECO:0000313" key="6">
    <source>
        <dbReference type="EMBL" id="OXY92899.1"/>
    </source>
</evidence>
<dbReference type="InterPro" id="IPR011075">
    <property type="entry name" value="TetR_C"/>
</dbReference>
<comment type="caution">
    <text evidence="6">The sequence shown here is derived from an EMBL/GenBank/DDBJ whole genome shotgun (WGS) entry which is preliminary data.</text>
</comment>
<dbReference type="SUPFAM" id="SSF46689">
    <property type="entry name" value="Homeodomain-like"/>
    <property type="match status" value="1"/>
</dbReference>
<feature type="domain" description="HTH tetR-type" evidence="5">
    <location>
        <begin position="1"/>
        <end position="50"/>
    </location>
</feature>
<dbReference type="InterPro" id="IPR009057">
    <property type="entry name" value="Homeodomain-like_sf"/>
</dbReference>
<reference evidence="6 7" key="1">
    <citation type="submission" date="2016-07" db="EMBL/GenBank/DDBJ databases">
        <title>Draft genome of Streptomyces diastatochromogenes.</title>
        <authorList>
            <person name="Podduturi R."/>
            <person name="Lukassen M.B."/>
            <person name="Clausen N."/>
            <person name="Nielsen J.L."/>
            <person name="Jorgensen N.O."/>
        </authorList>
    </citation>
    <scope>NUCLEOTIDE SEQUENCE [LARGE SCALE GENOMIC DNA]</scope>
    <source>
        <strain evidence="6 7">DSM 40608</strain>
    </source>
</reference>
<evidence type="ECO:0000313" key="7">
    <source>
        <dbReference type="Proteomes" id="UP000215483"/>
    </source>
</evidence>